<reference evidence="1" key="1">
    <citation type="submission" date="2021-06" db="EMBL/GenBank/DDBJ databases">
        <authorList>
            <person name="Kallberg Y."/>
            <person name="Tangrot J."/>
            <person name="Rosling A."/>
        </authorList>
    </citation>
    <scope>NUCLEOTIDE SEQUENCE</scope>
    <source>
        <strain evidence="1">MA461A</strain>
    </source>
</reference>
<proteinExistence type="predicted"/>
<protein>
    <submittedName>
        <fullName evidence="1">27248_t:CDS:1</fullName>
    </submittedName>
</protein>
<feature type="non-terminal residue" evidence="1">
    <location>
        <position position="1"/>
    </location>
</feature>
<name>A0ACA9NFN2_9GLOM</name>
<feature type="non-terminal residue" evidence="1">
    <location>
        <position position="410"/>
    </location>
</feature>
<dbReference type="Proteomes" id="UP000789920">
    <property type="component" value="Unassembled WGS sequence"/>
</dbReference>
<sequence length="410" mass="45198">DYSNDDQFVGKKRLLDVARLGSPAFWHEHTQMTAKSLSLTEEYISSWYTPSTALLFLALLSIIDRDIAFFRLTMPHATETLNSLTGGASILSSLPIPIPNSTISNSLYGRSISTIVAEPSVSSHNSYSDYLHNSVTALADDNSSTLHDQDLYVGYSTDGASFTSLPSDSHLKVLEISHCRDNMCCNMDHGNLHDLLQHIDTFHPRLKVVDGVIFPFDTSTVYTQLDNGFHTFNTAPLGFVHHSMANSSPHSPIAESKPILNSDDINFHTYIDDAPSSVMSKQKWCSQNLGQGNVSQDDKSCDSDAELRLPYQYSVLYENKHTLNPSSLSINETTYIRDQAPSNSSSISTSYDSPPHAFQMNADQDQLLSAVQSPLMSYPTTPISDSREFSSFILDNQSSILTSSPPSSTT</sequence>
<keyword evidence="2" id="KW-1185">Reference proteome</keyword>
<evidence type="ECO:0000313" key="2">
    <source>
        <dbReference type="Proteomes" id="UP000789920"/>
    </source>
</evidence>
<dbReference type="EMBL" id="CAJVQC010013853">
    <property type="protein sequence ID" value="CAG8651841.1"/>
    <property type="molecule type" value="Genomic_DNA"/>
</dbReference>
<comment type="caution">
    <text evidence="1">The sequence shown here is derived from an EMBL/GenBank/DDBJ whole genome shotgun (WGS) entry which is preliminary data.</text>
</comment>
<organism evidence="1 2">
    <name type="scientific">Racocetra persica</name>
    <dbReference type="NCBI Taxonomy" id="160502"/>
    <lineage>
        <taxon>Eukaryota</taxon>
        <taxon>Fungi</taxon>
        <taxon>Fungi incertae sedis</taxon>
        <taxon>Mucoromycota</taxon>
        <taxon>Glomeromycotina</taxon>
        <taxon>Glomeromycetes</taxon>
        <taxon>Diversisporales</taxon>
        <taxon>Gigasporaceae</taxon>
        <taxon>Racocetra</taxon>
    </lineage>
</organism>
<accession>A0ACA9NFN2</accession>
<evidence type="ECO:0000313" key="1">
    <source>
        <dbReference type="EMBL" id="CAG8651841.1"/>
    </source>
</evidence>
<gene>
    <name evidence="1" type="ORF">RPERSI_LOCUS7903</name>
</gene>